<keyword evidence="2" id="KW-0436">Ligase</keyword>
<dbReference type="InterPro" id="IPR025110">
    <property type="entry name" value="AMP-bd_C"/>
</dbReference>
<evidence type="ECO:0000256" key="1">
    <source>
        <dbReference type="ARBA" id="ARBA00006432"/>
    </source>
</evidence>
<dbReference type="GO" id="GO:0006631">
    <property type="term" value="P:fatty acid metabolic process"/>
    <property type="evidence" value="ECO:0007669"/>
    <property type="project" value="TreeGrafter"/>
</dbReference>
<keyword evidence="7" id="KW-1185">Reference proteome</keyword>
<dbReference type="InterPro" id="IPR042099">
    <property type="entry name" value="ANL_N_sf"/>
</dbReference>
<name>A0A540V1P6_9BACL</name>
<keyword evidence="3" id="KW-0812">Transmembrane</keyword>
<proteinExistence type="inferred from homology"/>
<dbReference type="Proteomes" id="UP000315753">
    <property type="component" value="Unassembled WGS sequence"/>
</dbReference>
<feature type="transmembrane region" description="Helical" evidence="3">
    <location>
        <begin position="60"/>
        <end position="81"/>
    </location>
</feature>
<dbReference type="PANTHER" id="PTHR43201">
    <property type="entry name" value="ACYL-COA SYNTHETASE"/>
    <property type="match status" value="1"/>
</dbReference>
<dbReference type="Pfam" id="PF13193">
    <property type="entry name" value="AMP-binding_C"/>
    <property type="match status" value="1"/>
</dbReference>
<gene>
    <name evidence="6" type="ORF">FKZ59_09065</name>
</gene>
<protein>
    <submittedName>
        <fullName evidence="6">AMP-binding protein</fullName>
    </submittedName>
</protein>
<dbReference type="Gene3D" id="3.30.300.30">
    <property type="match status" value="1"/>
</dbReference>
<dbReference type="InterPro" id="IPR000873">
    <property type="entry name" value="AMP-dep_synth/lig_dom"/>
</dbReference>
<keyword evidence="3" id="KW-0472">Membrane</keyword>
<keyword evidence="3" id="KW-1133">Transmembrane helix</keyword>
<evidence type="ECO:0000259" key="5">
    <source>
        <dbReference type="Pfam" id="PF13193"/>
    </source>
</evidence>
<dbReference type="PROSITE" id="PS00455">
    <property type="entry name" value="AMP_BINDING"/>
    <property type="match status" value="1"/>
</dbReference>
<reference evidence="6 7" key="1">
    <citation type="submission" date="2019-06" db="EMBL/GenBank/DDBJ databases">
        <title>Genome sequence of Ureibacillus terrenus.</title>
        <authorList>
            <person name="Maclea K.S."/>
            <person name="Simoes M."/>
        </authorList>
    </citation>
    <scope>NUCLEOTIDE SEQUENCE [LARGE SCALE GENOMIC DNA]</scope>
    <source>
        <strain evidence="6 7">ATCC BAA-384</strain>
    </source>
</reference>
<dbReference type="InterPro" id="IPR045851">
    <property type="entry name" value="AMP-bd_C_sf"/>
</dbReference>
<dbReference type="AlphaFoldDB" id="A0A540V1P6"/>
<dbReference type="InterPro" id="IPR020845">
    <property type="entry name" value="AMP-binding_CS"/>
</dbReference>
<feature type="domain" description="AMP-dependent synthetase/ligase" evidence="4">
    <location>
        <begin position="8"/>
        <end position="343"/>
    </location>
</feature>
<dbReference type="Pfam" id="PF00501">
    <property type="entry name" value="AMP-binding"/>
    <property type="match status" value="1"/>
</dbReference>
<evidence type="ECO:0000256" key="3">
    <source>
        <dbReference type="SAM" id="Phobius"/>
    </source>
</evidence>
<feature type="domain" description="AMP-binding enzyme C-terminal" evidence="5">
    <location>
        <begin position="396"/>
        <end position="467"/>
    </location>
</feature>
<sequence length="486" mass="54248">MITSPYSRHAQHFPDKAAIIADHQMLTYRQWDEMVRKTAAWFQAGSSKNKTAAFFLPNGIPFLLLFAGAVAAGWIAVPLDLKWKKQELSKRLQLAQPDVLITTAGFLPKVKGLHPNLLVWEEWKKDLEEVPTPVRSEVSDQSLPFYLGFTSGSTGSPKAFIRSHSSWIESFACTRCDLGIGENDHVLIPGPLLHSHFLYGAMSTLYIGGTVHLLEKFSPVKTLMKLEESPLTVMYLVPTMAEALLRENVNVPKPLKMISSGAKLETHTRQRIRKMFPNLHLYEFYGAGELSFVTFSKDDIKPDSVGRPFHNVEIQIRRKNGEICEIGEIGKIYVRSPMTFIGYIHEPGQSVQSIADDEGWITVDDLGWMDQEGNLYLAGRENNMILYGAKNIFPEEIEAVLSMHPGVEKAAVAGLKDPYWGQIPAAVIQGKASVLELKRLCKKHLASYKVPRKWFFIEEMPLTTSGKIARGELGALLEGKSAGAAL</sequence>
<dbReference type="Gene3D" id="3.40.50.12780">
    <property type="entry name" value="N-terminal domain of ligase-like"/>
    <property type="match status" value="1"/>
</dbReference>
<organism evidence="6 7">
    <name type="scientific">Ureibacillus terrenus</name>
    <dbReference type="NCBI Taxonomy" id="118246"/>
    <lineage>
        <taxon>Bacteria</taxon>
        <taxon>Bacillati</taxon>
        <taxon>Bacillota</taxon>
        <taxon>Bacilli</taxon>
        <taxon>Bacillales</taxon>
        <taxon>Caryophanaceae</taxon>
        <taxon>Ureibacillus</taxon>
    </lineage>
</organism>
<dbReference type="EMBL" id="VIGD01000010">
    <property type="protein sequence ID" value="TQE90684.1"/>
    <property type="molecule type" value="Genomic_DNA"/>
</dbReference>
<comment type="similarity">
    <text evidence="1">Belongs to the ATP-dependent AMP-binding enzyme family.</text>
</comment>
<dbReference type="SUPFAM" id="SSF56801">
    <property type="entry name" value="Acetyl-CoA synthetase-like"/>
    <property type="match status" value="1"/>
</dbReference>
<dbReference type="NCBIfam" id="NF005797">
    <property type="entry name" value="PRK07638.1"/>
    <property type="match status" value="1"/>
</dbReference>
<evidence type="ECO:0000256" key="2">
    <source>
        <dbReference type="ARBA" id="ARBA00022598"/>
    </source>
</evidence>
<dbReference type="GO" id="GO:0031956">
    <property type="term" value="F:medium-chain fatty acid-CoA ligase activity"/>
    <property type="evidence" value="ECO:0007669"/>
    <property type="project" value="TreeGrafter"/>
</dbReference>
<evidence type="ECO:0000313" key="7">
    <source>
        <dbReference type="Proteomes" id="UP000315753"/>
    </source>
</evidence>
<evidence type="ECO:0000313" key="6">
    <source>
        <dbReference type="EMBL" id="TQE90684.1"/>
    </source>
</evidence>
<comment type="caution">
    <text evidence="6">The sequence shown here is derived from an EMBL/GenBank/DDBJ whole genome shotgun (WGS) entry which is preliminary data.</text>
</comment>
<dbReference type="OrthoDB" id="9757771at2"/>
<evidence type="ECO:0000259" key="4">
    <source>
        <dbReference type="Pfam" id="PF00501"/>
    </source>
</evidence>
<accession>A0A540V1P6</accession>
<dbReference type="PANTHER" id="PTHR43201:SF5">
    <property type="entry name" value="MEDIUM-CHAIN ACYL-COA LIGASE ACSF2, MITOCHONDRIAL"/>
    <property type="match status" value="1"/>
</dbReference>
<dbReference type="RefSeq" id="WP_141602477.1">
    <property type="nucleotide sequence ID" value="NZ_JARMSB010000021.1"/>
</dbReference>